<dbReference type="EMBL" id="BART01023565">
    <property type="protein sequence ID" value="GAG94046.1"/>
    <property type="molecule type" value="Genomic_DNA"/>
</dbReference>
<name>X1DCA5_9ZZZZ</name>
<comment type="caution">
    <text evidence="1">The sequence shown here is derived from an EMBL/GenBank/DDBJ whole genome shotgun (WGS) entry which is preliminary data.</text>
</comment>
<sequence length="45" mass="5180">MLKPIKRIIIVDTIVTLTLLMKELKNVTKLLIAIIYKKANTNDIK</sequence>
<proteinExistence type="predicted"/>
<reference evidence="1" key="1">
    <citation type="journal article" date="2014" name="Front. Microbiol.">
        <title>High frequency of phylogenetically diverse reductive dehalogenase-homologous genes in deep subseafloor sedimentary metagenomes.</title>
        <authorList>
            <person name="Kawai M."/>
            <person name="Futagami T."/>
            <person name="Toyoda A."/>
            <person name="Takaki Y."/>
            <person name="Nishi S."/>
            <person name="Hori S."/>
            <person name="Arai W."/>
            <person name="Tsubouchi T."/>
            <person name="Morono Y."/>
            <person name="Uchiyama I."/>
            <person name="Ito T."/>
            <person name="Fujiyama A."/>
            <person name="Inagaki F."/>
            <person name="Takami H."/>
        </authorList>
    </citation>
    <scope>NUCLEOTIDE SEQUENCE</scope>
    <source>
        <strain evidence="1">Expedition CK06-06</strain>
    </source>
</reference>
<protein>
    <submittedName>
        <fullName evidence="1">Uncharacterized protein</fullName>
    </submittedName>
</protein>
<evidence type="ECO:0000313" key="1">
    <source>
        <dbReference type="EMBL" id="GAG94046.1"/>
    </source>
</evidence>
<accession>X1DCA5</accession>
<dbReference type="AlphaFoldDB" id="X1DCA5"/>
<organism evidence="1">
    <name type="scientific">marine sediment metagenome</name>
    <dbReference type="NCBI Taxonomy" id="412755"/>
    <lineage>
        <taxon>unclassified sequences</taxon>
        <taxon>metagenomes</taxon>
        <taxon>ecological metagenomes</taxon>
    </lineage>
</organism>
<gene>
    <name evidence="1" type="ORF">S01H4_42831</name>
</gene>